<keyword evidence="2" id="KW-1185">Reference proteome</keyword>
<reference evidence="1 2" key="1">
    <citation type="submission" date="2019-03" db="EMBL/GenBank/DDBJ databases">
        <title>Genomic Encyclopedia of Type Strains, Phase IV (KMG-IV): sequencing the most valuable type-strain genomes for metagenomic binning, comparative biology and taxonomic classification.</title>
        <authorList>
            <person name="Goeker M."/>
        </authorList>
    </citation>
    <scope>NUCLEOTIDE SEQUENCE [LARGE SCALE GENOMIC DNA]</scope>
    <source>
        <strain evidence="1 2">DSM 18555</strain>
    </source>
</reference>
<comment type="caution">
    <text evidence="1">The sequence shown here is derived from an EMBL/GenBank/DDBJ whole genome shotgun (WGS) entry which is preliminary data.</text>
</comment>
<evidence type="ECO:0000313" key="1">
    <source>
        <dbReference type="EMBL" id="TDN93674.1"/>
    </source>
</evidence>
<name>A0A4R6GHH0_9BURK</name>
<accession>A0A4R6GHH0</accession>
<gene>
    <name evidence="1" type="ORF">EV677_0204</name>
</gene>
<dbReference type="EMBL" id="SNWF01000004">
    <property type="protein sequence ID" value="TDN93674.1"/>
    <property type="molecule type" value="Genomic_DNA"/>
</dbReference>
<organism evidence="1 2">
    <name type="scientific">Herminiimonas fonticola</name>
    <dbReference type="NCBI Taxonomy" id="303380"/>
    <lineage>
        <taxon>Bacteria</taxon>
        <taxon>Pseudomonadati</taxon>
        <taxon>Pseudomonadota</taxon>
        <taxon>Betaproteobacteria</taxon>
        <taxon>Burkholderiales</taxon>
        <taxon>Oxalobacteraceae</taxon>
        <taxon>Herminiimonas</taxon>
    </lineage>
</organism>
<protein>
    <submittedName>
        <fullName evidence="1">Uncharacterized protein</fullName>
    </submittedName>
</protein>
<sequence length="68" mass="7810">MWIAFSLTGVCLYQYDEVIDIRAFPRAEYSLLDTAVRYADEHSEDIVGCERRRTIPAINPYGRLNALA</sequence>
<proteinExistence type="predicted"/>
<evidence type="ECO:0000313" key="2">
    <source>
        <dbReference type="Proteomes" id="UP000294737"/>
    </source>
</evidence>
<dbReference type="Proteomes" id="UP000294737">
    <property type="component" value="Unassembled WGS sequence"/>
</dbReference>
<dbReference type="AlphaFoldDB" id="A0A4R6GHH0"/>